<dbReference type="GO" id="GO:0016887">
    <property type="term" value="F:ATP hydrolysis activity"/>
    <property type="evidence" value="ECO:0007669"/>
    <property type="project" value="InterPro"/>
</dbReference>
<evidence type="ECO:0000256" key="2">
    <source>
        <dbReference type="ARBA" id="ARBA00009726"/>
    </source>
</evidence>
<feature type="domain" description="ABC transmembrane type-1" evidence="19">
    <location>
        <begin position="956"/>
        <end position="1170"/>
    </location>
</feature>
<dbReference type="CDD" id="cd03244">
    <property type="entry name" value="ABCC_MRP_domain2"/>
    <property type="match status" value="1"/>
</dbReference>
<evidence type="ECO:0000256" key="16">
    <source>
        <dbReference type="SAM" id="MobiDB-lite"/>
    </source>
</evidence>
<reference evidence="20" key="2">
    <citation type="submission" date="2025-09" db="UniProtKB">
        <authorList>
            <consortium name="Ensembl"/>
        </authorList>
    </citation>
    <scope>IDENTIFICATION</scope>
</reference>
<dbReference type="Ensembl" id="ENSANIT00000023588.1">
    <property type="protein sequence ID" value="ENSANIP00000022826.1"/>
    <property type="gene ID" value="ENSANIG00000014185.1"/>
</dbReference>
<feature type="transmembrane region" description="Helical" evidence="17">
    <location>
        <begin position="998"/>
        <end position="1022"/>
    </location>
</feature>
<dbReference type="GO" id="GO:0016324">
    <property type="term" value="C:apical plasma membrane"/>
    <property type="evidence" value="ECO:0007669"/>
    <property type="project" value="TreeGrafter"/>
</dbReference>
<evidence type="ECO:0000256" key="7">
    <source>
        <dbReference type="ARBA" id="ARBA00022741"/>
    </source>
</evidence>
<dbReference type="Gene3D" id="3.40.50.300">
    <property type="entry name" value="P-loop containing nucleotide triphosphate hydrolases"/>
    <property type="match status" value="2"/>
</dbReference>
<keyword evidence="11" id="KW-0445">Lipid transport</keyword>
<organism evidence="20 21">
    <name type="scientific">Accipiter nisus</name>
    <name type="common">Eurasian sparrowhawk</name>
    <dbReference type="NCBI Taxonomy" id="211598"/>
    <lineage>
        <taxon>Eukaryota</taxon>
        <taxon>Metazoa</taxon>
        <taxon>Chordata</taxon>
        <taxon>Craniata</taxon>
        <taxon>Vertebrata</taxon>
        <taxon>Euteleostomi</taxon>
        <taxon>Archelosauria</taxon>
        <taxon>Archosauria</taxon>
        <taxon>Dinosauria</taxon>
        <taxon>Saurischia</taxon>
        <taxon>Theropoda</taxon>
        <taxon>Coelurosauria</taxon>
        <taxon>Aves</taxon>
        <taxon>Neognathae</taxon>
        <taxon>Neoaves</taxon>
        <taxon>Telluraves</taxon>
        <taxon>Accipitrimorphae</taxon>
        <taxon>Accipitriformes</taxon>
        <taxon>Accipitridae</taxon>
        <taxon>Accipitrinae</taxon>
        <taxon>Accipiter</taxon>
    </lineage>
</organism>
<keyword evidence="6" id="KW-0677">Repeat</keyword>
<feature type="transmembrane region" description="Helical" evidence="17">
    <location>
        <begin position="952"/>
        <end position="978"/>
    </location>
</feature>
<dbReference type="CDD" id="cd03250">
    <property type="entry name" value="ABCC_MRP_domain1"/>
    <property type="match status" value="1"/>
</dbReference>
<dbReference type="FunFam" id="3.40.50.300:FF:000074">
    <property type="entry name" value="Multidrug resistance-associated protein 5 isoform 1"/>
    <property type="match status" value="1"/>
</dbReference>
<feature type="compositionally biased region" description="Acidic residues" evidence="16">
    <location>
        <begin position="857"/>
        <end position="871"/>
    </location>
</feature>
<evidence type="ECO:0000256" key="5">
    <source>
        <dbReference type="ARBA" id="ARBA00022692"/>
    </source>
</evidence>
<accession>A0A8B9RZS5</accession>
<dbReference type="FunFam" id="3.40.50.300:FF:000293">
    <property type="entry name" value="ATP binding cassette subfamily C member 1"/>
    <property type="match status" value="1"/>
</dbReference>
<feature type="transmembrane region" description="Helical" evidence="17">
    <location>
        <begin position="527"/>
        <end position="548"/>
    </location>
</feature>
<comment type="catalytic activity">
    <reaction evidence="13">
        <text>ATP + H2O + xenobioticSide 1 = ADP + phosphate + xenobioticSide 2.</text>
        <dbReference type="EC" id="7.6.2.2"/>
    </reaction>
</comment>
<dbReference type="InterPro" id="IPR050173">
    <property type="entry name" value="ABC_transporter_C-like"/>
</dbReference>
<dbReference type="InterPro" id="IPR056227">
    <property type="entry name" value="TMD0_ABC"/>
</dbReference>
<dbReference type="InterPro" id="IPR017871">
    <property type="entry name" value="ABC_transporter-like_CS"/>
</dbReference>
<feature type="transmembrane region" description="Helical" evidence="17">
    <location>
        <begin position="73"/>
        <end position="91"/>
    </location>
</feature>
<feature type="region of interest" description="Disordered" evidence="16">
    <location>
        <begin position="232"/>
        <end position="257"/>
    </location>
</feature>
<comment type="similarity">
    <text evidence="2">Belongs to the ABC transporter superfamily. ABCC family. Conjugate transporter (TC 3.A.1.208) subfamily.</text>
</comment>
<sequence>MSAALEEFCGSVFWNASYLTRPDADLPVCFQQTVLVWVPLGFFWILAPWQLLPMCKSRTKKSSVTKLYIIKQVLAALLMLTAVAELALAFVEDTEQAPLPAVQYTNPSLYIATWLLVLLIHDARRFCLRRDSGVLFCFWTLSLLCGILPFQSLLRRALQVGFGRKLCASSWSCSVTASFLSSITFEWYTSMVFKGYRKPLEIEDIWELKGKDKTQAIYAVLEKNMKTAVRKAQAELEKRKRKKRCQEGDPDHGNNMSKAQSQDILVLEEKQPKRKKKGDKGDSDPRKDFPRGWLVKTLCKTFWQNLLLSVAFKLVHDGLVFVSPQLLKLLIAFVSDEESFAWQGYLYAILLFLTALIQSLCLQQYFSLCFQLGINVRASLIAAIYKKALTMSSATRKESTVGETVNLMSADAQRFMDTANFVHQLWSSPLQIILSIVFLWRELGPSVLAGIAVIVLLIPINGFLVAKAKTIQVSGGFKILPGLPLLRPTVILKLFAWEPSFEKRVNEVRARELKDLVNFSYLQSISIFLFTCAPFLVSLASFAVYVLVDENNILDAQKAFTAISLFNVLRFPMAMLPMVLSSLVQTNVSTARLERYLGREDLDTSAIHHNPIAGSAVRFSEATFAWEQDGNAVIRDVTLDIAPGSLVAVVGAVGSGKSSLVSAMLGEMENIKGHVNIQGSLAYVPQQAWIQNATLKDNILFGSELDETRYRQVIKACALLPDLELLPAGDQTEIGEKGINLSGGQKQRVSLARAVYSNADIYVLDDPLSAVDAHVGKYLFEHVLGPKGLLQKKTRILVTHSISFLPQVDNIVVLVAGAVSEHGSYSTLLANRGAFAQFLNLYGSQEEDASEKNTTAGDEEQGDEDIEPCVEEGPDDVVTMTLKRDASIRQRELSRRWELDLSSQLPPLAPALLLRGEGSCREEAGSLPTCSYHQLDWVKFSMYLRYLHAVGLWYSFWVAMGYVGQYVAFVGTNLWLSAWTDDAQHYLNQTYPTEQRDLRIGVFGALGVSQALFLLFATILSARGAMRASRVMHQQLLSNILRVPMSFFDTTPTGRIVNRFAKDIFTIDETIPMSFRSWLSCFMAIISTLLMISLATPFFALVIIPLSIFYYFRFYVSTSRQLRRLDSVTRSPIYSHFGETVSGLSVIRAFGHQERFLQQNESTMDINQKSVYAWIVSNRCRYPVYSVQRWVCRDAGGVLVSLVGPVLGAGRCLSHHPSAVLSWCRWLAIRLEFVGSLVVFFSALLAVISKGTLEGGIVGLSVSSALNVTQTLNWLVRTSSELETNIVAVERVHEYTKVKNEAPWVTEKRPPHGWPSKGEIQFVDYKVRYRPELELVLQGITCNIGSTEKVGVVGRTGAGKSSLTNCLFRVLEAAGGTIIIDEVDIATIGLHDLRQNLTIIPQDPVLFSGTLRMNLDPFDQYTDEEVWKALELAHLKTYVQDLPEGLLHLVSEAGENLSVGQRQLVCLARALLRKAKILILDEATAAVDLETDHLIQTTIRSEFADCTVLTIAHRLHTIMDSNRVMVLQAGRIVEYDSPEELLKKHGVFSAMAKDAGITNTETTVL</sequence>
<dbReference type="PROSITE" id="PS50929">
    <property type="entry name" value="ABC_TM1F"/>
    <property type="match status" value="2"/>
</dbReference>
<evidence type="ECO:0000313" key="21">
    <source>
        <dbReference type="Proteomes" id="UP000694541"/>
    </source>
</evidence>
<evidence type="ECO:0000256" key="1">
    <source>
        <dbReference type="ARBA" id="ARBA00004651"/>
    </source>
</evidence>
<dbReference type="Pfam" id="PF00005">
    <property type="entry name" value="ABC_tran"/>
    <property type="match status" value="2"/>
</dbReference>
<dbReference type="FunFam" id="1.20.1560.10:FF:000001">
    <property type="entry name" value="ATP-binding cassette subfamily C member 1"/>
    <property type="match status" value="1"/>
</dbReference>
<dbReference type="InterPro" id="IPR003593">
    <property type="entry name" value="AAA+_ATPase"/>
</dbReference>
<keyword evidence="8" id="KW-0067">ATP-binding</keyword>
<keyword evidence="9" id="KW-1278">Translocase</keyword>
<dbReference type="GO" id="GO:0006869">
    <property type="term" value="P:lipid transport"/>
    <property type="evidence" value="ECO:0007669"/>
    <property type="project" value="UniProtKB-KW"/>
</dbReference>
<evidence type="ECO:0000256" key="3">
    <source>
        <dbReference type="ARBA" id="ARBA00022448"/>
    </source>
</evidence>
<protein>
    <recommendedName>
        <fullName evidence="22">Canalicular multispecific organic anion transporter 1</fullName>
    </recommendedName>
</protein>
<evidence type="ECO:0000256" key="11">
    <source>
        <dbReference type="ARBA" id="ARBA00023055"/>
    </source>
</evidence>
<feature type="domain" description="ABC transmembrane type-1" evidence="19">
    <location>
        <begin position="307"/>
        <end position="585"/>
    </location>
</feature>
<evidence type="ECO:0000313" key="20">
    <source>
        <dbReference type="Ensembl" id="ENSANIP00000022826.1"/>
    </source>
</evidence>
<evidence type="ECO:0000256" key="8">
    <source>
        <dbReference type="ARBA" id="ARBA00022840"/>
    </source>
</evidence>
<dbReference type="PROSITE" id="PS50893">
    <property type="entry name" value="ABC_TRANSPORTER_2"/>
    <property type="match status" value="2"/>
</dbReference>
<dbReference type="SUPFAM" id="SSF52540">
    <property type="entry name" value="P-loop containing nucleoside triphosphate hydrolases"/>
    <property type="match status" value="2"/>
</dbReference>
<evidence type="ECO:0000256" key="6">
    <source>
        <dbReference type="ARBA" id="ARBA00022737"/>
    </source>
</evidence>
<feature type="transmembrane region" description="Helical" evidence="17">
    <location>
        <begin position="560"/>
        <end position="584"/>
    </location>
</feature>
<feature type="domain" description="ABC transporter" evidence="18">
    <location>
        <begin position="1320"/>
        <end position="1554"/>
    </location>
</feature>
<feature type="transmembrane region" description="Helical" evidence="17">
    <location>
        <begin position="103"/>
        <end position="121"/>
    </location>
</feature>
<keyword evidence="3" id="KW-0813">Transport</keyword>
<evidence type="ECO:0000256" key="12">
    <source>
        <dbReference type="ARBA" id="ARBA00023136"/>
    </source>
</evidence>
<evidence type="ECO:0008006" key="22">
    <source>
        <dbReference type="Google" id="ProtNLM"/>
    </source>
</evidence>
<dbReference type="CDD" id="cd18595">
    <property type="entry name" value="ABC_6TM_MRP1_2_3_6_D1_like"/>
    <property type="match status" value="1"/>
</dbReference>
<evidence type="ECO:0000256" key="13">
    <source>
        <dbReference type="ARBA" id="ARBA00034018"/>
    </source>
</evidence>
<keyword evidence="21" id="KW-1185">Reference proteome</keyword>
<keyword evidence="4" id="KW-1003">Cell membrane</keyword>
<proteinExistence type="inferred from homology"/>
<dbReference type="Pfam" id="PF00664">
    <property type="entry name" value="ABC_membrane"/>
    <property type="match status" value="3"/>
</dbReference>
<dbReference type="InterPro" id="IPR036640">
    <property type="entry name" value="ABC1_TM_sf"/>
</dbReference>
<dbReference type="Proteomes" id="UP000694541">
    <property type="component" value="Unplaced"/>
</dbReference>
<comment type="subcellular location">
    <subcellularLocation>
        <location evidence="1">Cell membrane</location>
        <topology evidence="1">Multi-pass membrane protein</topology>
    </subcellularLocation>
</comment>
<feature type="transmembrane region" description="Helical" evidence="17">
    <location>
        <begin position="133"/>
        <end position="154"/>
    </location>
</feature>
<evidence type="ECO:0000256" key="14">
    <source>
        <dbReference type="ARBA" id="ARBA00047523"/>
    </source>
</evidence>
<feature type="region of interest" description="Disordered" evidence="16">
    <location>
        <begin position="846"/>
        <end position="871"/>
    </location>
</feature>
<dbReference type="PANTHER" id="PTHR24223:SF176">
    <property type="entry name" value="ATP-BINDING CASSETTE SUB-FAMILY C MEMBER 2"/>
    <property type="match status" value="1"/>
</dbReference>
<dbReference type="SMART" id="SM00382">
    <property type="entry name" value="AAA"/>
    <property type="match status" value="2"/>
</dbReference>
<evidence type="ECO:0000256" key="15">
    <source>
        <dbReference type="ARBA" id="ARBA00047576"/>
    </source>
</evidence>
<dbReference type="GO" id="GO:0005524">
    <property type="term" value="F:ATP binding"/>
    <property type="evidence" value="ECO:0007669"/>
    <property type="project" value="UniProtKB-KW"/>
</dbReference>
<dbReference type="InterPro" id="IPR011527">
    <property type="entry name" value="ABC1_TM_dom"/>
</dbReference>
<evidence type="ECO:0000256" key="10">
    <source>
        <dbReference type="ARBA" id="ARBA00022989"/>
    </source>
</evidence>
<evidence type="ECO:0000256" key="9">
    <source>
        <dbReference type="ARBA" id="ARBA00022967"/>
    </source>
</evidence>
<name>A0A8B9RZS5_9AVES</name>
<evidence type="ECO:0000256" key="17">
    <source>
        <dbReference type="SAM" id="Phobius"/>
    </source>
</evidence>
<keyword evidence="5 17" id="KW-0812">Transmembrane</keyword>
<keyword evidence="12 17" id="KW-0472">Membrane</keyword>
<dbReference type="Pfam" id="PF24357">
    <property type="entry name" value="TMD0_ABC"/>
    <property type="match status" value="1"/>
</dbReference>
<dbReference type="FunFam" id="1.20.1560.10:FF:000007">
    <property type="entry name" value="ATP-binding cassette subfamily C member 1"/>
    <property type="match status" value="1"/>
</dbReference>
<dbReference type="InterPro" id="IPR003439">
    <property type="entry name" value="ABC_transporter-like_ATP-bd"/>
</dbReference>
<feature type="domain" description="ABC transporter" evidence="18">
    <location>
        <begin position="617"/>
        <end position="841"/>
    </location>
</feature>
<dbReference type="SUPFAM" id="SSF90123">
    <property type="entry name" value="ABC transporter transmembrane region"/>
    <property type="match status" value="3"/>
</dbReference>
<feature type="transmembrane region" description="Helical" evidence="17">
    <location>
        <begin position="446"/>
        <end position="466"/>
    </location>
</feature>
<evidence type="ECO:0000259" key="18">
    <source>
        <dbReference type="PROSITE" id="PS50893"/>
    </source>
</evidence>
<evidence type="ECO:0000256" key="4">
    <source>
        <dbReference type="ARBA" id="ARBA00022475"/>
    </source>
</evidence>
<feature type="transmembrane region" description="Helical" evidence="17">
    <location>
        <begin position="34"/>
        <end position="52"/>
    </location>
</feature>
<dbReference type="Gene3D" id="1.20.1560.10">
    <property type="entry name" value="ABC transporter type 1, transmembrane domain"/>
    <property type="match status" value="2"/>
</dbReference>
<keyword evidence="7" id="KW-0547">Nucleotide-binding</keyword>
<dbReference type="PANTHER" id="PTHR24223">
    <property type="entry name" value="ATP-BINDING CASSETTE SUB-FAMILY C"/>
    <property type="match status" value="1"/>
</dbReference>
<comment type="catalytic activity">
    <reaction evidence="14">
        <text>leukotriene C4(in) + ATP + H2O = leukotriene C4(out) + ADP + phosphate + H(+)</text>
        <dbReference type="Rhea" id="RHEA:38963"/>
        <dbReference type="ChEBI" id="CHEBI:15377"/>
        <dbReference type="ChEBI" id="CHEBI:15378"/>
        <dbReference type="ChEBI" id="CHEBI:30616"/>
        <dbReference type="ChEBI" id="CHEBI:43474"/>
        <dbReference type="ChEBI" id="CHEBI:57973"/>
        <dbReference type="ChEBI" id="CHEBI:456216"/>
    </reaction>
    <physiologicalReaction direction="left-to-right" evidence="14">
        <dbReference type="Rhea" id="RHEA:38964"/>
    </physiologicalReaction>
</comment>
<dbReference type="GO" id="GO:0008559">
    <property type="term" value="F:ABC-type xenobiotic transporter activity"/>
    <property type="evidence" value="ECO:0007669"/>
    <property type="project" value="UniProtKB-EC"/>
</dbReference>
<keyword evidence="10 17" id="KW-1133">Transmembrane helix</keyword>
<dbReference type="InterPro" id="IPR027417">
    <property type="entry name" value="P-loop_NTPase"/>
</dbReference>
<comment type="catalytic activity">
    <reaction evidence="15">
        <text>17beta-estradiol 17-O-(beta-D-glucuronate)(in) + ATP + H2O = 17beta-estradiol 17-O-(beta-D-glucuronate)(out) + ADP + phosphate + H(+)</text>
        <dbReference type="Rhea" id="RHEA:60128"/>
        <dbReference type="ChEBI" id="CHEBI:15377"/>
        <dbReference type="ChEBI" id="CHEBI:15378"/>
        <dbReference type="ChEBI" id="CHEBI:30616"/>
        <dbReference type="ChEBI" id="CHEBI:43474"/>
        <dbReference type="ChEBI" id="CHEBI:82961"/>
        <dbReference type="ChEBI" id="CHEBI:456216"/>
    </reaction>
    <physiologicalReaction direction="left-to-right" evidence="15">
        <dbReference type="Rhea" id="RHEA:60129"/>
    </physiologicalReaction>
</comment>
<dbReference type="PROSITE" id="PS00211">
    <property type="entry name" value="ABC_TRANSPORTER_1"/>
    <property type="match status" value="2"/>
</dbReference>
<evidence type="ECO:0000259" key="19">
    <source>
        <dbReference type="PROSITE" id="PS50929"/>
    </source>
</evidence>
<reference evidence="20" key="1">
    <citation type="submission" date="2025-08" db="UniProtKB">
        <authorList>
            <consortium name="Ensembl"/>
        </authorList>
    </citation>
    <scope>IDENTIFICATION</scope>
</reference>
<dbReference type="CDD" id="cd18603">
    <property type="entry name" value="ABC_6TM_MRP1_2_3_6_D2_like"/>
    <property type="match status" value="1"/>
</dbReference>